<reference evidence="19" key="1">
    <citation type="submission" date="2025-08" db="UniProtKB">
        <authorList>
            <consortium name="RefSeq"/>
        </authorList>
    </citation>
    <scope>IDENTIFICATION</scope>
</reference>
<dbReference type="CDD" id="cd00110">
    <property type="entry name" value="LamG"/>
    <property type="match status" value="4"/>
</dbReference>
<keyword evidence="9 11" id="KW-1015">Disulfide bond</keyword>
<evidence type="ECO:0000313" key="18">
    <source>
        <dbReference type="Proteomes" id="UP000504632"/>
    </source>
</evidence>
<dbReference type="Gene3D" id="2.60.120.1000">
    <property type="match status" value="1"/>
</dbReference>
<keyword evidence="5" id="KW-0732">Signal</keyword>
<evidence type="ECO:0000259" key="16">
    <source>
        <dbReference type="PROSITE" id="PS50026"/>
    </source>
</evidence>
<dbReference type="Gene3D" id="2.60.120.200">
    <property type="match status" value="4"/>
</dbReference>
<keyword evidence="8 13" id="KW-0472">Membrane</keyword>
<proteinExistence type="inferred from homology"/>
<feature type="disulfide bond" evidence="11">
    <location>
        <begin position="918"/>
        <end position="945"/>
    </location>
</feature>
<dbReference type="PROSITE" id="PS50025">
    <property type="entry name" value="LAM_G_DOMAIN"/>
    <property type="match status" value="4"/>
</dbReference>
<evidence type="ECO:0000259" key="17">
    <source>
        <dbReference type="PROSITE" id="PS51406"/>
    </source>
</evidence>
<dbReference type="SMART" id="SM00282">
    <property type="entry name" value="LamG"/>
    <property type="match status" value="4"/>
</dbReference>
<accession>A0A6J2UXZ1</accession>
<dbReference type="InterPro" id="IPR036056">
    <property type="entry name" value="Fibrinogen-like_C"/>
</dbReference>
<evidence type="ECO:0000256" key="13">
    <source>
        <dbReference type="SAM" id="Phobius"/>
    </source>
</evidence>
<evidence type="ECO:0000256" key="9">
    <source>
        <dbReference type="ARBA" id="ARBA00023157"/>
    </source>
</evidence>
<evidence type="ECO:0000256" key="5">
    <source>
        <dbReference type="ARBA" id="ARBA00022729"/>
    </source>
</evidence>
<name>A0A6J2UXZ1_CHACN</name>
<evidence type="ECO:0000256" key="4">
    <source>
        <dbReference type="ARBA" id="ARBA00022692"/>
    </source>
</evidence>
<dbReference type="Gene3D" id="2.10.25.10">
    <property type="entry name" value="Laminin"/>
    <property type="match status" value="2"/>
</dbReference>
<keyword evidence="3 10" id="KW-0245">EGF-like domain</keyword>
<dbReference type="InterPro" id="IPR008979">
    <property type="entry name" value="Galactose-bd-like_sf"/>
</dbReference>
<dbReference type="Pfam" id="PF00008">
    <property type="entry name" value="EGF"/>
    <property type="match status" value="1"/>
</dbReference>
<evidence type="ECO:0000256" key="2">
    <source>
        <dbReference type="ARBA" id="ARBA00010241"/>
    </source>
</evidence>
<dbReference type="GeneID" id="115807199"/>
<dbReference type="PANTHER" id="PTHR15036:SF40">
    <property type="entry name" value="CONTACTIN-ASSOCIATED PROTEIN-LIKE 4"/>
    <property type="match status" value="1"/>
</dbReference>
<dbReference type="SMART" id="SM00181">
    <property type="entry name" value="EGF"/>
    <property type="match status" value="2"/>
</dbReference>
<dbReference type="PROSITE" id="PS50022">
    <property type="entry name" value="FA58C_3"/>
    <property type="match status" value="1"/>
</dbReference>
<evidence type="ECO:0000256" key="11">
    <source>
        <dbReference type="PROSITE-ProRule" id="PRU00122"/>
    </source>
</evidence>
<evidence type="ECO:0000256" key="10">
    <source>
        <dbReference type="PROSITE-ProRule" id="PRU00076"/>
    </source>
</evidence>
<dbReference type="Gene3D" id="2.60.120.260">
    <property type="entry name" value="Galactose-binding domain-like"/>
    <property type="match status" value="1"/>
</dbReference>
<dbReference type="SUPFAM" id="SSF49785">
    <property type="entry name" value="Galactose-binding domain-like"/>
    <property type="match status" value="1"/>
</dbReference>
<feature type="domain" description="Laminin G" evidence="15">
    <location>
        <begin position="357"/>
        <end position="534"/>
    </location>
</feature>
<dbReference type="CDD" id="cd00057">
    <property type="entry name" value="FA58C"/>
    <property type="match status" value="1"/>
</dbReference>
<dbReference type="CTD" id="79937"/>
<evidence type="ECO:0000259" key="15">
    <source>
        <dbReference type="PROSITE" id="PS50025"/>
    </source>
</evidence>
<evidence type="ECO:0000256" key="3">
    <source>
        <dbReference type="ARBA" id="ARBA00022536"/>
    </source>
</evidence>
<dbReference type="Pfam" id="PF02210">
    <property type="entry name" value="Laminin_G_2"/>
    <property type="match status" value="4"/>
</dbReference>
<evidence type="ECO:0000313" key="19">
    <source>
        <dbReference type="RefSeq" id="XP_030623931.1"/>
    </source>
</evidence>
<sequence>MLSPPSKKVLGSIPGQVAGNSCDGPLVSNLPQSAFRGSSHLSSSHSPGYAKLNRRDGAGGWSPLVSNKYQWLEIDLGERTEVTAVATQGRYGSSDWVTAYLLMFSDAGHNWRQYRQENSIGAFSGNANADSVVLYKLRQPVVARFLRVLPLDWNPNGRVGLRLEAYGCQYRSEVAGFDGNSYLLYRINPNPRHTAKDTLSLKFKTMSNSGTLVHMESQSGLTLTLELLKGKLLLQLRKGKKAMGDLHTAVSLGSLLDDQHWHHLTVERVSRHFNFTVDRNTQQLEIPEYLSHSEINEISFGGVSSIEAQRSASKKNFHGCLENVLHNDVSVVDLARGKRQVFITGNVTFSCEEPIDVPVTFASPASFLQLPSASLSHTFSVSLEFRTWNKAGLLLTFDLQQKAGNLILYLSEARVRLQIHKAGRIMVDTSAGSGLNNGQWHSVELSAKRGRVALNVDKGEGSTAHASVSFSVLPESHLFLGGCPGPDSQAECRNPFNAFQGCVRLIYVDGVLVDLIKVQQMLVGNFSELQMDTCGIIDRCSPSQCEHGGKCTQSWGSFHCNCSGTGYSGATCHSSVYEPSCEAYRHKGNTSGFYHVDVDGSGPIKPQLIYCNMTDMAWMVIEHNNTELTKLKPSSGINQHLAYFNYSAGAEQLRAIISQAEYCEQELSYHCKKSRLLNTPDGAPFTWWVGSSGEVHSYWGGAVPGSQQCACGLQENCVDPHHFCNCDADHNEWANDSGLLSHKEHLPVKALAVGDVFRPGSEAAYKVGPLQCYGDNNFWNAAYFNKETSYLHFPTFHGQLSADISFLFKTSSSSGVFLENLGIKDFIRIELSSPTEVLFSFDVGNGPFEVKVETPAPLNDDRWHQIKAERNVKEASLRVDHFPSTTRKAPADGHTHLQLNSQLFVGGTASRQKGFLGCIRSLSLNGNTLDLEERAKITPGVRPGCPGHCSSYGGLCQNNGRCVEKYNGFTCDCGLSAYSGTFCHKEVSAYFKPGTSVSYTFKEPYELNRNASTQSSSIYSDTTLRGENISLSFSTSQAPALLLYVGSYYREYLAVFLNRNGHLDVKYKLQNSKDAEVFRSSARSLANGQLHRVTIQRFTETVSIQVDQYTREEFNLTSDVEFNAIKAVVIGKLHESGELDPEIARLNSLGFTGCMSVVQFNSIAPLKAALLYPNSSPVVVTGPLGESNCGSPSQSHPRAAETTHSLSDHFGTIGTGEPIVNAMGSDSALIGGVIAVVIFVILSALAIMARFLYRRKETFQTQEPKAGKTEDCPDTPFNSEPNTQNILNENQKEYFI</sequence>
<dbReference type="InParanoid" id="A0A6J2UXZ1"/>
<keyword evidence="6" id="KW-0677">Repeat</keyword>
<dbReference type="GO" id="GO:0016020">
    <property type="term" value="C:membrane"/>
    <property type="evidence" value="ECO:0007669"/>
    <property type="project" value="UniProtKB-SubCell"/>
</dbReference>
<dbReference type="InterPro" id="IPR000421">
    <property type="entry name" value="FA58C"/>
</dbReference>
<feature type="domain" description="Laminin G" evidence="15">
    <location>
        <begin position="780"/>
        <end position="945"/>
    </location>
</feature>
<feature type="domain" description="EGF-like" evidence="16">
    <location>
        <begin position="946"/>
        <end position="984"/>
    </location>
</feature>
<dbReference type="InterPro" id="IPR000742">
    <property type="entry name" value="EGF"/>
</dbReference>
<comment type="similarity">
    <text evidence="2">Belongs to the neurexin family.</text>
</comment>
<dbReference type="PROSITE" id="PS51406">
    <property type="entry name" value="FIBRINOGEN_C_2"/>
    <property type="match status" value="1"/>
</dbReference>
<evidence type="ECO:0000259" key="14">
    <source>
        <dbReference type="PROSITE" id="PS50022"/>
    </source>
</evidence>
<dbReference type="PROSITE" id="PS01285">
    <property type="entry name" value="FA58C_1"/>
    <property type="match status" value="1"/>
</dbReference>
<dbReference type="SMART" id="SM00231">
    <property type="entry name" value="FA58C"/>
    <property type="match status" value="1"/>
</dbReference>
<dbReference type="Pfam" id="PF00754">
    <property type="entry name" value="F5_F8_type_C"/>
    <property type="match status" value="1"/>
</dbReference>
<keyword evidence="4 13" id="KW-0812">Transmembrane</keyword>
<keyword evidence="7 13" id="KW-1133">Transmembrane helix</keyword>
<dbReference type="SUPFAM" id="SSF56496">
    <property type="entry name" value="Fibrinogen C-terminal domain-like"/>
    <property type="match status" value="1"/>
</dbReference>
<gene>
    <name evidence="19" type="primary">cntnap3</name>
</gene>
<feature type="domain" description="Laminin G" evidence="15">
    <location>
        <begin position="1002"/>
        <end position="1189"/>
    </location>
</feature>
<feature type="domain" description="F5/8 type C" evidence="14">
    <location>
        <begin position="22"/>
        <end position="168"/>
    </location>
</feature>
<evidence type="ECO:0000256" key="1">
    <source>
        <dbReference type="ARBA" id="ARBA00004479"/>
    </source>
</evidence>
<dbReference type="SUPFAM" id="SSF49899">
    <property type="entry name" value="Concanavalin A-like lectins/glucanases"/>
    <property type="match status" value="4"/>
</dbReference>
<feature type="domain" description="EGF-like" evidence="16">
    <location>
        <begin position="536"/>
        <end position="573"/>
    </location>
</feature>
<evidence type="ECO:0000256" key="7">
    <source>
        <dbReference type="ARBA" id="ARBA00022989"/>
    </source>
</evidence>
<dbReference type="FunFam" id="2.60.120.200:FF:000026">
    <property type="entry name" value="contactin-associated protein-like 4 isoform X1"/>
    <property type="match status" value="1"/>
</dbReference>
<dbReference type="OrthoDB" id="26719at2759"/>
<feature type="domain" description="Fibrinogen C-terminal" evidence="17">
    <location>
        <begin position="572"/>
        <end position="623"/>
    </location>
</feature>
<dbReference type="InterPro" id="IPR001791">
    <property type="entry name" value="Laminin_G"/>
</dbReference>
<feature type="transmembrane region" description="Helical" evidence="13">
    <location>
        <begin position="1228"/>
        <end position="1253"/>
    </location>
</feature>
<evidence type="ECO:0000256" key="8">
    <source>
        <dbReference type="ARBA" id="ARBA00023136"/>
    </source>
</evidence>
<evidence type="ECO:0000256" key="12">
    <source>
        <dbReference type="SAM" id="MobiDB-lite"/>
    </source>
</evidence>
<evidence type="ECO:0000256" key="6">
    <source>
        <dbReference type="ARBA" id="ARBA00022737"/>
    </source>
</evidence>
<dbReference type="FunFam" id="2.60.120.260:FF:000016">
    <property type="entry name" value="Contactin-associated protein-like 4 isoform 1"/>
    <property type="match status" value="1"/>
</dbReference>
<dbReference type="InterPro" id="IPR050372">
    <property type="entry name" value="Neurexin-related_CASP"/>
</dbReference>
<organism evidence="18 19">
    <name type="scientific">Chanos chanos</name>
    <name type="common">Milkfish</name>
    <name type="synonym">Mugil chanos</name>
    <dbReference type="NCBI Taxonomy" id="29144"/>
    <lineage>
        <taxon>Eukaryota</taxon>
        <taxon>Metazoa</taxon>
        <taxon>Chordata</taxon>
        <taxon>Craniata</taxon>
        <taxon>Vertebrata</taxon>
        <taxon>Euteleostomi</taxon>
        <taxon>Actinopterygii</taxon>
        <taxon>Neopterygii</taxon>
        <taxon>Teleostei</taxon>
        <taxon>Ostariophysi</taxon>
        <taxon>Gonorynchiformes</taxon>
        <taxon>Chanidae</taxon>
        <taxon>Chanos</taxon>
    </lineage>
</organism>
<protein>
    <submittedName>
        <fullName evidence="19">Contactin-associated protein-like 5</fullName>
    </submittedName>
</protein>
<dbReference type="PANTHER" id="PTHR15036">
    <property type="entry name" value="PIKACHURIN-LIKE PROTEIN"/>
    <property type="match status" value="1"/>
</dbReference>
<keyword evidence="18" id="KW-1185">Reference proteome</keyword>
<dbReference type="InterPro" id="IPR013320">
    <property type="entry name" value="ConA-like_dom_sf"/>
</dbReference>
<dbReference type="SUPFAM" id="SSF57196">
    <property type="entry name" value="EGF/Laminin"/>
    <property type="match status" value="1"/>
</dbReference>
<dbReference type="CDD" id="cd00054">
    <property type="entry name" value="EGF_CA"/>
    <property type="match status" value="2"/>
</dbReference>
<dbReference type="Proteomes" id="UP000504632">
    <property type="component" value="Chromosome 3"/>
</dbReference>
<feature type="region of interest" description="Disordered" evidence="12">
    <location>
        <begin position="1260"/>
        <end position="1284"/>
    </location>
</feature>
<feature type="domain" description="Laminin G" evidence="15">
    <location>
        <begin position="172"/>
        <end position="351"/>
    </location>
</feature>
<comment type="subcellular location">
    <subcellularLocation>
        <location evidence="1">Membrane</location>
        <topology evidence="1">Single-pass type I membrane protein</topology>
    </subcellularLocation>
</comment>
<dbReference type="InterPro" id="IPR002181">
    <property type="entry name" value="Fibrinogen_a/b/g_C_dom"/>
</dbReference>
<comment type="caution">
    <text evidence="10">Lacks conserved residue(s) required for the propagation of feature annotation.</text>
</comment>
<dbReference type="PROSITE" id="PS50026">
    <property type="entry name" value="EGF_3"/>
    <property type="match status" value="2"/>
</dbReference>
<dbReference type="RefSeq" id="XP_030623931.1">
    <property type="nucleotide sequence ID" value="XM_030768071.1"/>
</dbReference>